<evidence type="ECO:0000313" key="2">
    <source>
        <dbReference type="Proteomes" id="UP000479710"/>
    </source>
</evidence>
<evidence type="ECO:0000313" key="1">
    <source>
        <dbReference type="EMBL" id="KAF0934263.1"/>
    </source>
</evidence>
<comment type="caution">
    <text evidence="1">The sequence shown here is derived from an EMBL/GenBank/DDBJ whole genome shotgun (WGS) entry which is preliminary data.</text>
</comment>
<name>A0A6G1FBR0_9ORYZ</name>
<gene>
    <name evidence="1" type="ORF">E2562_023624</name>
</gene>
<dbReference type="Proteomes" id="UP000479710">
    <property type="component" value="Unassembled WGS sequence"/>
</dbReference>
<organism evidence="1 2">
    <name type="scientific">Oryza meyeriana var. granulata</name>
    <dbReference type="NCBI Taxonomy" id="110450"/>
    <lineage>
        <taxon>Eukaryota</taxon>
        <taxon>Viridiplantae</taxon>
        <taxon>Streptophyta</taxon>
        <taxon>Embryophyta</taxon>
        <taxon>Tracheophyta</taxon>
        <taxon>Spermatophyta</taxon>
        <taxon>Magnoliopsida</taxon>
        <taxon>Liliopsida</taxon>
        <taxon>Poales</taxon>
        <taxon>Poaceae</taxon>
        <taxon>BOP clade</taxon>
        <taxon>Oryzoideae</taxon>
        <taxon>Oryzeae</taxon>
        <taxon>Oryzinae</taxon>
        <taxon>Oryza</taxon>
        <taxon>Oryza meyeriana</taxon>
    </lineage>
</organism>
<dbReference type="AlphaFoldDB" id="A0A6G1FBR0"/>
<sequence>MGRSSSASRRPDRYALDFRSNGVAGAGVAGSVRRRGRGLEGERVKPPLRTRRFYRVQWRWTWDFTMSRS</sequence>
<reference evidence="1 2" key="1">
    <citation type="submission" date="2019-11" db="EMBL/GenBank/DDBJ databases">
        <title>Whole genome sequence of Oryza granulata.</title>
        <authorList>
            <person name="Li W."/>
        </authorList>
    </citation>
    <scope>NUCLEOTIDE SEQUENCE [LARGE SCALE GENOMIC DNA]</scope>
    <source>
        <strain evidence="2">cv. Menghai</strain>
        <tissue evidence="1">Leaf</tissue>
    </source>
</reference>
<keyword evidence="2" id="KW-1185">Reference proteome</keyword>
<protein>
    <submittedName>
        <fullName evidence="1">Uncharacterized protein</fullName>
    </submittedName>
</protein>
<accession>A0A6G1FBR0</accession>
<proteinExistence type="predicted"/>
<dbReference type="EMBL" id="SPHZ02000001">
    <property type="protein sequence ID" value="KAF0934263.1"/>
    <property type="molecule type" value="Genomic_DNA"/>
</dbReference>